<dbReference type="RefSeq" id="XP_021337576.1">
    <property type="nucleotide sequence ID" value="XM_021482996.1"/>
</dbReference>
<dbReference type="GO" id="GO:0005634">
    <property type="term" value="C:nucleus"/>
    <property type="evidence" value="ECO:0007669"/>
    <property type="project" value="TreeGrafter"/>
</dbReference>
<keyword evidence="10" id="KW-0539">Nucleus</keyword>
<reference evidence="14 15" key="1">
    <citation type="journal article" date="2012" name="Nucleic Acids Res.">
        <title>Sequencing of the smallest Apicomplexan genome from the human pathogen Babesia microti.</title>
        <authorList>
            <person name="Cornillot E."/>
            <person name="Hadj-Kaddour K."/>
            <person name="Dassouli A."/>
            <person name="Noel B."/>
            <person name="Ranwez V."/>
            <person name="Vacherie B."/>
            <person name="Augagneur Y."/>
            <person name="Bres V."/>
            <person name="Duclos A."/>
            <person name="Randazzo S."/>
            <person name="Carcy B."/>
            <person name="Debierre-Grockiego F."/>
            <person name="Delbecq S."/>
            <person name="Moubri-Menage K."/>
            <person name="Shams-Eldin H."/>
            <person name="Usmani-Brown S."/>
            <person name="Bringaud F."/>
            <person name="Wincker P."/>
            <person name="Vivares C.P."/>
            <person name="Schwarz R.T."/>
            <person name="Schetters T.P."/>
            <person name="Krause P.J."/>
            <person name="Gorenflot A."/>
            <person name="Berry V."/>
            <person name="Barbe V."/>
            <person name="Ben Mamoun C."/>
        </authorList>
    </citation>
    <scope>NUCLEOTIDE SEQUENCE [LARGE SCALE GENOMIC DNA]</scope>
    <source>
        <strain evidence="14 15">RI</strain>
    </source>
</reference>
<dbReference type="Pfam" id="PF25875">
    <property type="entry name" value="WHD_Rad26_CSB"/>
    <property type="match status" value="1"/>
</dbReference>
<dbReference type="InterPro" id="IPR000330">
    <property type="entry name" value="SNF2_N"/>
</dbReference>
<dbReference type="AlphaFoldDB" id="A0A1N6LX69"/>
<dbReference type="EMBL" id="FO082871">
    <property type="protein sequence ID" value="SIO73480.1"/>
    <property type="molecule type" value="Genomic_DNA"/>
</dbReference>
<keyword evidence="5 14" id="KW-0378">Hydrolase</keyword>
<dbReference type="OrthoDB" id="413460at2759"/>
<reference evidence="14 15" key="2">
    <citation type="journal article" date="2013" name="PLoS ONE">
        <title>Whole genome mapping and re-organization of the nuclear and mitochondrial genomes of Babesia microti isolates.</title>
        <authorList>
            <person name="Cornillot E."/>
            <person name="Dassouli A."/>
            <person name="Garg A."/>
            <person name="Pachikara N."/>
            <person name="Randazzo S."/>
            <person name="Depoix D."/>
            <person name="Carcy B."/>
            <person name="Delbecq S."/>
            <person name="Frutos R."/>
            <person name="Silva J.C."/>
            <person name="Sutton R."/>
            <person name="Krause P.J."/>
            <person name="Mamoun C.B."/>
        </authorList>
    </citation>
    <scope>NUCLEOTIDE SEQUENCE [LARGE SCALE GENOMIC DNA]</scope>
    <source>
        <strain evidence="14 15">RI</strain>
    </source>
</reference>
<dbReference type="InterPro" id="IPR027417">
    <property type="entry name" value="P-loop_NTPase"/>
</dbReference>
<dbReference type="Proteomes" id="UP000002899">
    <property type="component" value="Chromosome I"/>
</dbReference>
<evidence type="ECO:0000256" key="11">
    <source>
        <dbReference type="SAM" id="MobiDB-lite"/>
    </source>
</evidence>
<keyword evidence="15" id="KW-1185">Reference proteome</keyword>
<protein>
    <submittedName>
        <fullName evidence="14">DNA excision repair protein ERCC-6</fullName>
        <ecNumber evidence="14">3.6.4.12</ecNumber>
    </submittedName>
</protein>
<comment type="subcellular location">
    <subcellularLocation>
        <location evidence="1">Nucleus</location>
    </subcellularLocation>
</comment>
<dbReference type="GO" id="GO:0016787">
    <property type="term" value="F:hydrolase activity"/>
    <property type="evidence" value="ECO:0007669"/>
    <property type="project" value="UniProtKB-KW"/>
</dbReference>
<dbReference type="PROSITE" id="PS51192">
    <property type="entry name" value="HELICASE_ATP_BIND_1"/>
    <property type="match status" value="1"/>
</dbReference>
<dbReference type="EC" id="3.6.4.12" evidence="14"/>
<proteinExistence type="inferred from homology"/>
<evidence type="ECO:0000256" key="6">
    <source>
        <dbReference type="ARBA" id="ARBA00022806"/>
    </source>
</evidence>
<dbReference type="Pfam" id="PF00176">
    <property type="entry name" value="SNF2-rel_dom"/>
    <property type="match status" value="1"/>
</dbReference>
<dbReference type="InterPro" id="IPR050496">
    <property type="entry name" value="SNF2_RAD54_helicase_repair"/>
</dbReference>
<dbReference type="PROSITE" id="PS51194">
    <property type="entry name" value="HELICASE_CTER"/>
    <property type="match status" value="1"/>
</dbReference>
<evidence type="ECO:0000256" key="2">
    <source>
        <dbReference type="ARBA" id="ARBA00007025"/>
    </source>
</evidence>
<evidence type="ECO:0000256" key="9">
    <source>
        <dbReference type="ARBA" id="ARBA00023204"/>
    </source>
</evidence>
<reference evidence="14 15" key="3">
    <citation type="journal article" date="2016" name="Sci. Rep.">
        <title>Genome-wide diversity and gene expression profiling of Babesia microti isolates identify polymorphic genes that mediate host-pathogen interactions.</title>
        <authorList>
            <person name="Silva J.C."/>
            <person name="Cornillot E."/>
            <person name="McCracken C."/>
            <person name="Usmani-Brown S."/>
            <person name="Dwivedi A."/>
            <person name="Ifeonu O.O."/>
            <person name="Crabtree J."/>
            <person name="Gotia H.T."/>
            <person name="Virji A.Z."/>
            <person name="Reynes C."/>
            <person name="Colinge J."/>
            <person name="Kumar V."/>
            <person name="Lawres L."/>
            <person name="Pazzi J.E."/>
            <person name="Pablo J.V."/>
            <person name="Hung C."/>
            <person name="Brancato J."/>
            <person name="Kumari P."/>
            <person name="Orvis J."/>
            <person name="Tretina K."/>
            <person name="Chibucos M."/>
            <person name="Ott S."/>
            <person name="Sadzewicz L."/>
            <person name="Sengamalay N."/>
            <person name="Shetty A.C."/>
            <person name="Su Q."/>
            <person name="Tallon L."/>
            <person name="Fraser C.M."/>
            <person name="Frutos R."/>
            <person name="Molina D.M."/>
            <person name="Krause P.J."/>
            <person name="Ben Mamoun C."/>
        </authorList>
    </citation>
    <scope>NUCLEOTIDE SEQUENCE [LARGE SCALE GENOMIC DNA]</scope>
    <source>
        <strain evidence="14 15">RI</strain>
    </source>
</reference>
<keyword evidence="8" id="KW-0238">DNA-binding</keyword>
<evidence type="ECO:0000313" key="15">
    <source>
        <dbReference type="Proteomes" id="UP000002899"/>
    </source>
</evidence>
<organism evidence="14 15">
    <name type="scientific">Babesia microti (strain RI)</name>
    <dbReference type="NCBI Taxonomy" id="1133968"/>
    <lineage>
        <taxon>Eukaryota</taxon>
        <taxon>Sar</taxon>
        <taxon>Alveolata</taxon>
        <taxon>Apicomplexa</taxon>
        <taxon>Aconoidasida</taxon>
        <taxon>Piroplasmida</taxon>
        <taxon>Babesiidae</taxon>
        <taxon>Babesia</taxon>
    </lineage>
</organism>
<dbReference type="InterPro" id="IPR038718">
    <property type="entry name" value="SNF2-like_sf"/>
</dbReference>
<accession>A0A1N6LX69</accession>
<evidence type="ECO:0000256" key="10">
    <source>
        <dbReference type="ARBA" id="ARBA00023242"/>
    </source>
</evidence>
<evidence type="ECO:0000313" key="14">
    <source>
        <dbReference type="EMBL" id="SIO73480.1"/>
    </source>
</evidence>
<comment type="similarity">
    <text evidence="2">Belongs to the SNF2/RAD54 helicase family.</text>
</comment>
<keyword evidence="7" id="KW-0067">ATP-binding</keyword>
<dbReference type="SMART" id="SM00487">
    <property type="entry name" value="DEXDc"/>
    <property type="match status" value="1"/>
</dbReference>
<evidence type="ECO:0000256" key="7">
    <source>
        <dbReference type="ARBA" id="ARBA00022840"/>
    </source>
</evidence>
<dbReference type="InterPro" id="IPR049730">
    <property type="entry name" value="SNF2/RAD54-like_C"/>
</dbReference>
<evidence type="ECO:0000256" key="1">
    <source>
        <dbReference type="ARBA" id="ARBA00004123"/>
    </source>
</evidence>
<dbReference type="Pfam" id="PF00271">
    <property type="entry name" value="Helicase_C"/>
    <property type="match status" value="1"/>
</dbReference>
<dbReference type="VEuPathDB" id="PiroplasmaDB:BMR1_01G03415"/>
<dbReference type="GO" id="GO:0003678">
    <property type="term" value="F:DNA helicase activity"/>
    <property type="evidence" value="ECO:0007669"/>
    <property type="project" value="UniProtKB-EC"/>
</dbReference>
<evidence type="ECO:0000256" key="4">
    <source>
        <dbReference type="ARBA" id="ARBA00022763"/>
    </source>
</evidence>
<dbReference type="SMART" id="SM00490">
    <property type="entry name" value="HELICc"/>
    <property type="match status" value="1"/>
</dbReference>
<dbReference type="InterPro" id="IPR014001">
    <property type="entry name" value="Helicase_ATP-bd"/>
</dbReference>
<keyword evidence="3" id="KW-0547">Nucleotide-binding</keyword>
<dbReference type="KEGG" id="bmic:BMR1_01G03415"/>
<keyword evidence="9" id="KW-0234">DNA repair</keyword>
<evidence type="ECO:0000259" key="12">
    <source>
        <dbReference type="PROSITE" id="PS51192"/>
    </source>
</evidence>
<evidence type="ECO:0000259" key="13">
    <source>
        <dbReference type="PROSITE" id="PS51194"/>
    </source>
</evidence>
<dbReference type="PANTHER" id="PTHR45629:SF7">
    <property type="entry name" value="DNA EXCISION REPAIR PROTEIN ERCC-6-RELATED"/>
    <property type="match status" value="1"/>
</dbReference>
<dbReference type="Gene3D" id="3.40.50.300">
    <property type="entry name" value="P-loop containing nucleotide triphosphate hydrolases"/>
    <property type="match status" value="1"/>
</dbReference>
<dbReference type="GeneID" id="24423764"/>
<keyword evidence="4" id="KW-0227">DNA damage</keyword>
<feature type="domain" description="Helicase ATP-binding" evidence="12">
    <location>
        <begin position="91"/>
        <end position="260"/>
    </location>
</feature>
<feature type="domain" description="Helicase C-terminal" evidence="13">
    <location>
        <begin position="467"/>
        <end position="616"/>
    </location>
</feature>
<sequence>MDKISSNSTSIFNIVDSSNINGKIKGEISSFENIDHIDAENVTVKRELPTILDKTSLHGAECIILSSNIYLPLTVYNKIFPHQQTNIKWLADLHNSSSGGILADEMGMGKTVTIATFIYALMFSNKLNPQFLSGQTLNILLVCPPTLMLQWEHELSLWAKGIKITYFDKDLDIRFLLHNKKCFHCLFITYDILRLYINVLNRITFLYVILDEGQKIRNPNSNITQCAKTINTPHRILISGSPIQNNLIEFWSLFDFCIPGKLGILPLFIELFVEPIRAGASLNSTKSQSSIAYRRAKALRELTSPFIQRHIKSECPAIQLPKKTEHVIFCHLSPLQYQLYHKVTTDPYINRIISNYARMKLDKTEQYNHRYRSEGGLGRLFRVISLLRKICNHPELLKWQWNTGEQLNIASSDSYKSVDTEDSSDSEDSTYTQDETTDLPNVGSEIVNTNNSTEEKLIPLSGKLTVALDIIYEWAKQGHKILFFSQTIKMLNIVEKCIKIPFLRLDGTVAIKKRGGIVYKFNTSEIQLLLLTTRVGGVGLNLTSATRIIIFDPDWNPMVDSQASQRCYRIGQTKPVVILRLVNAHTIEEKIYYRQIYKFHLSEKILTNPRMERSKVFNDILDLFTCPAPPPDYVNPETSYLSSELKRHLRKISKLKFKNSNLRLKRALEDFLDKEEDDSKISAILQKNKIQTVVKHDKTVQPMYRIEEEDDDDSIQLLDTSFKSIQSANINIPTWTGRKGSAGKSVVNDIKKGVSRNELKKLLIQYFLRSPKNSATSSEILENFSHLVNETQKIEFKLLLKRICTLNTPEDKTSPKYWTLNSRYTRHSS</sequence>
<dbReference type="SUPFAM" id="SSF52540">
    <property type="entry name" value="P-loop containing nucleoside triphosphate hydrolases"/>
    <property type="match status" value="2"/>
</dbReference>
<dbReference type="GO" id="GO:0005524">
    <property type="term" value="F:ATP binding"/>
    <property type="evidence" value="ECO:0007669"/>
    <property type="project" value="InterPro"/>
</dbReference>
<feature type="region of interest" description="Disordered" evidence="11">
    <location>
        <begin position="413"/>
        <end position="444"/>
    </location>
</feature>
<gene>
    <name evidence="14" type="ORF">BMR1_01G03415</name>
</gene>
<dbReference type="GO" id="GO:0006283">
    <property type="term" value="P:transcription-coupled nucleotide-excision repair"/>
    <property type="evidence" value="ECO:0007669"/>
    <property type="project" value="TreeGrafter"/>
</dbReference>
<name>A0A1N6LX69_BABMR</name>
<dbReference type="InterPro" id="IPR001650">
    <property type="entry name" value="Helicase_C-like"/>
</dbReference>
<dbReference type="Gene3D" id="3.40.50.10810">
    <property type="entry name" value="Tandem AAA-ATPase domain"/>
    <property type="match status" value="1"/>
</dbReference>
<evidence type="ECO:0000256" key="3">
    <source>
        <dbReference type="ARBA" id="ARBA00022741"/>
    </source>
</evidence>
<keyword evidence="6" id="KW-0347">Helicase</keyword>
<dbReference type="InterPro" id="IPR058951">
    <property type="entry name" value="WHD_Rad26_CSB-like"/>
</dbReference>
<dbReference type="CDD" id="cd18793">
    <property type="entry name" value="SF2_C_SNF"/>
    <property type="match status" value="1"/>
</dbReference>
<dbReference type="PANTHER" id="PTHR45629">
    <property type="entry name" value="SNF2/RAD54 FAMILY MEMBER"/>
    <property type="match status" value="1"/>
</dbReference>
<evidence type="ECO:0000256" key="5">
    <source>
        <dbReference type="ARBA" id="ARBA00022801"/>
    </source>
</evidence>
<evidence type="ECO:0000256" key="8">
    <source>
        <dbReference type="ARBA" id="ARBA00023125"/>
    </source>
</evidence>